<evidence type="ECO:0000313" key="12">
    <source>
        <dbReference type="Proteomes" id="UP000185657"/>
    </source>
</evidence>
<evidence type="ECO:0000313" key="10">
    <source>
        <dbReference type="EMBL" id="AOW14120.1"/>
    </source>
</evidence>
<dbReference type="Gene3D" id="3.40.50.2300">
    <property type="match status" value="1"/>
</dbReference>
<feature type="domain" description="OmpR/PhoB-type" evidence="9">
    <location>
        <begin position="137"/>
        <end position="232"/>
    </location>
</feature>
<evidence type="ECO:0000313" key="11">
    <source>
        <dbReference type="EMBL" id="OAD42158.1"/>
    </source>
</evidence>
<evidence type="ECO:0000256" key="5">
    <source>
        <dbReference type="ARBA" id="ARBA00023163"/>
    </source>
</evidence>
<dbReference type="GO" id="GO:0032993">
    <property type="term" value="C:protein-DNA complex"/>
    <property type="evidence" value="ECO:0007669"/>
    <property type="project" value="TreeGrafter"/>
</dbReference>
<keyword evidence="1 6" id="KW-0597">Phosphoprotein</keyword>
<evidence type="ECO:0000256" key="2">
    <source>
        <dbReference type="ARBA" id="ARBA00023012"/>
    </source>
</evidence>
<evidence type="ECO:0000256" key="3">
    <source>
        <dbReference type="ARBA" id="ARBA00023015"/>
    </source>
</evidence>
<dbReference type="InterPro" id="IPR011006">
    <property type="entry name" value="CheY-like_superfamily"/>
</dbReference>
<sequence length="237" mass="26488">MNRILLIDDDEQLGPPLTTYFQRFELSLTHALKPSEGLALLARGGFDAAILDVMLPEMDGFELCRTIRRTSDMPIVMLTARGEVMDRVVGLELGADDYLPKPFEPRELVARLQTVLRRQSKAHALAISSGQAGDSSSPPLRFEGLTIDADRREVQREGEVVDLTGTEFELLLMLAREPGKVHSRDDILNQLRGHEADLYTRAVDIVVSRLRKKLEPLDCIKTLRNAGYSLALRRAAP</sequence>
<dbReference type="Pfam" id="PF00486">
    <property type="entry name" value="Trans_reg_C"/>
    <property type="match status" value="1"/>
</dbReference>
<evidence type="ECO:0000256" key="4">
    <source>
        <dbReference type="ARBA" id="ARBA00023125"/>
    </source>
</evidence>
<keyword evidence="12" id="KW-1185">Reference proteome</keyword>
<dbReference type="GO" id="GO:0005829">
    <property type="term" value="C:cytosol"/>
    <property type="evidence" value="ECO:0007669"/>
    <property type="project" value="TreeGrafter"/>
</dbReference>
<dbReference type="OrthoDB" id="9802426at2"/>
<dbReference type="InterPro" id="IPR001867">
    <property type="entry name" value="OmpR/PhoB-type_DNA-bd"/>
</dbReference>
<keyword evidence="5" id="KW-0804">Transcription</keyword>
<organism evidence="10 13">
    <name type="scientific">Hydrogenophaga crassostreae</name>
    <dbReference type="NCBI Taxonomy" id="1763535"/>
    <lineage>
        <taxon>Bacteria</taxon>
        <taxon>Pseudomonadati</taxon>
        <taxon>Pseudomonadota</taxon>
        <taxon>Betaproteobacteria</taxon>
        <taxon>Burkholderiales</taxon>
        <taxon>Comamonadaceae</taxon>
        <taxon>Hydrogenophaga</taxon>
    </lineage>
</organism>
<dbReference type="PANTHER" id="PTHR48111">
    <property type="entry name" value="REGULATOR OF RPOS"/>
    <property type="match status" value="1"/>
</dbReference>
<dbReference type="GO" id="GO:0000976">
    <property type="term" value="F:transcription cis-regulatory region binding"/>
    <property type="evidence" value="ECO:0007669"/>
    <property type="project" value="TreeGrafter"/>
</dbReference>
<dbReference type="Proteomes" id="UP000185680">
    <property type="component" value="Chromosome"/>
</dbReference>
<feature type="modified residue" description="4-aspartylphosphate" evidence="6">
    <location>
        <position position="52"/>
    </location>
</feature>
<dbReference type="Proteomes" id="UP000185657">
    <property type="component" value="Unassembled WGS sequence"/>
</dbReference>
<keyword evidence="3" id="KW-0805">Transcription regulation</keyword>
<dbReference type="AlphaFoldDB" id="A0A163CGZ1"/>
<dbReference type="RefSeq" id="WP_066089297.1">
    <property type="nucleotide sequence ID" value="NZ_CP017476.1"/>
</dbReference>
<evidence type="ECO:0000313" key="13">
    <source>
        <dbReference type="Proteomes" id="UP000185680"/>
    </source>
</evidence>
<dbReference type="InterPro" id="IPR036388">
    <property type="entry name" value="WH-like_DNA-bd_sf"/>
</dbReference>
<dbReference type="STRING" id="1763535.LPB072_16015"/>
<dbReference type="PANTHER" id="PTHR48111:SF4">
    <property type="entry name" value="DNA-BINDING DUAL TRANSCRIPTIONAL REGULATOR OMPR"/>
    <property type="match status" value="1"/>
</dbReference>
<dbReference type="InterPro" id="IPR016032">
    <property type="entry name" value="Sig_transdc_resp-reg_C-effctor"/>
</dbReference>
<dbReference type="Pfam" id="PF00072">
    <property type="entry name" value="Response_reg"/>
    <property type="match status" value="1"/>
</dbReference>
<protein>
    <submittedName>
        <fullName evidence="10">DNA-binding response regulator</fullName>
    </submittedName>
</protein>
<evidence type="ECO:0000256" key="7">
    <source>
        <dbReference type="PROSITE-ProRule" id="PRU01091"/>
    </source>
</evidence>
<evidence type="ECO:0000256" key="1">
    <source>
        <dbReference type="ARBA" id="ARBA00022553"/>
    </source>
</evidence>
<dbReference type="CDD" id="cd00383">
    <property type="entry name" value="trans_reg_C"/>
    <property type="match status" value="1"/>
</dbReference>
<dbReference type="Gene3D" id="1.10.10.10">
    <property type="entry name" value="Winged helix-like DNA-binding domain superfamily/Winged helix DNA-binding domain"/>
    <property type="match status" value="1"/>
</dbReference>
<dbReference type="SUPFAM" id="SSF52172">
    <property type="entry name" value="CheY-like"/>
    <property type="match status" value="1"/>
</dbReference>
<gene>
    <name evidence="10" type="ORF">LPB072_16015</name>
    <name evidence="11" type="ORF">LPB72_09315</name>
</gene>
<dbReference type="InterPro" id="IPR001789">
    <property type="entry name" value="Sig_transdc_resp-reg_receiver"/>
</dbReference>
<evidence type="ECO:0000259" key="8">
    <source>
        <dbReference type="PROSITE" id="PS50110"/>
    </source>
</evidence>
<keyword evidence="2" id="KW-0902">Two-component regulatory system</keyword>
<feature type="domain" description="Response regulatory" evidence="8">
    <location>
        <begin position="3"/>
        <end position="116"/>
    </location>
</feature>
<dbReference type="PROSITE" id="PS50110">
    <property type="entry name" value="RESPONSE_REGULATORY"/>
    <property type="match status" value="1"/>
</dbReference>
<feature type="DNA-binding region" description="OmpR/PhoB-type" evidence="7">
    <location>
        <begin position="137"/>
        <end position="232"/>
    </location>
</feature>
<dbReference type="GO" id="GO:0000156">
    <property type="term" value="F:phosphorelay response regulator activity"/>
    <property type="evidence" value="ECO:0007669"/>
    <property type="project" value="TreeGrafter"/>
</dbReference>
<dbReference type="EMBL" id="CP017476">
    <property type="protein sequence ID" value="AOW14120.1"/>
    <property type="molecule type" value="Genomic_DNA"/>
</dbReference>
<dbReference type="Gene3D" id="6.10.250.690">
    <property type="match status" value="1"/>
</dbReference>
<evidence type="ECO:0000259" key="9">
    <source>
        <dbReference type="PROSITE" id="PS51755"/>
    </source>
</evidence>
<dbReference type="KEGG" id="hyl:LPB072_16015"/>
<dbReference type="EMBL" id="LVWD01000011">
    <property type="protein sequence ID" value="OAD42158.1"/>
    <property type="molecule type" value="Genomic_DNA"/>
</dbReference>
<dbReference type="PROSITE" id="PS51755">
    <property type="entry name" value="OMPR_PHOB"/>
    <property type="match status" value="1"/>
</dbReference>
<reference evidence="11 12" key="1">
    <citation type="submission" date="2016-02" db="EMBL/GenBank/DDBJ databases">
        <title>Draft genome sequence of Hydrogenophaga sp. LPB0072.</title>
        <authorList>
            <person name="Shin S.-K."/>
            <person name="Yi H."/>
        </authorList>
    </citation>
    <scope>NUCLEOTIDE SEQUENCE [LARGE SCALE GENOMIC DNA]</scope>
    <source>
        <strain evidence="11 12">LPB0072</strain>
    </source>
</reference>
<dbReference type="SMART" id="SM00862">
    <property type="entry name" value="Trans_reg_C"/>
    <property type="match status" value="1"/>
</dbReference>
<reference evidence="10 13" key="2">
    <citation type="submission" date="2016-10" db="EMBL/GenBank/DDBJ databases">
        <title>Hydorgenophaga sp. LPB0072 isolated from gastropod.</title>
        <authorList>
            <person name="Kim E."/>
            <person name="Yi H."/>
        </authorList>
    </citation>
    <scope>NUCLEOTIDE SEQUENCE [LARGE SCALE GENOMIC DNA]</scope>
    <source>
        <strain evidence="10 13">LPB0072</strain>
    </source>
</reference>
<dbReference type="SMART" id="SM00448">
    <property type="entry name" value="REC"/>
    <property type="match status" value="1"/>
</dbReference>
<dbReference type="GO" id="GO:0006355">
    <property type="term" value="P:regulation of DNA-templated transcription"/>
    <property type="evidence" value="ECO:0007669"/>
    <property type="project" value="InterPro"/>
</dbReference>
<proteinExistence type="predicted"/>
<dbReference type="SUPFAM" id="SSF46894">
    <property type="entry name" value="C-terminal effector domain of the bipartite response regulators"/>
    <property type="match status" value="1"/>
</dbReference>
<name>A0A163CGZ1_9BURK</name>
<dbReference type="InterPro" id="IPR039420">
    <property type="entry name" value="WalR-like"/>
</dbReference>
<accession>A0A163CGZ1</accession>
<keyword evidence="4 7" id="KW-0238">DNA-binding</keyword>
<evidence type="ECO:0000256" key="6">
    <source>
        <dbReference type="PROSITE-ProRule" id="PRU00169"/>
    </source>
</evidence>